<accession>A0A2H3IWY2</accession>
<keyword evidence="1" id="KW-0732">Signal</keyword>
<sequence>MSSSTVFAFACLYPCRALAFAHAHSSDRKVFERLGNAAKRRLSDAGDDGASVGDEGIWSQRFVTRLVGVVSTLRAFRRRGVSGGRVGEITNTAAEGLRACGRSRADTMQSSEMIDSLRTTCRLPTAGYALPA</sequence>
<dbReference type="EMBL" id="KB467831">
    <property type="protein sequence ID" value="PCH33945.1"/>
    <property type="molecule type" value="Genomic_DNA"/>
</dbReference>
<dbReference type="Proteomes" id="UP000218811">
    <property type="component" value="Unassembled WGS sequence"/>
</dbReference>
<name>A0A2H3IWY2_WOLCO</name>
<keyword evidence="3" id="KW-1185">Reference proteome</keyword>
<evidence type="ECO:0000256" key="1">
    <source>
        <dbReference type="SAM" id="SignalP"/>
    </source>
</evidence>
<feature type="chain" id="PRO_5013709203" description="Secreted protein" evidence="1">
    <location>
        <begin position="24"/>
        <end position="132"/>
    </location>
</feature>
<evidence type="ECO:0008006" key="4">
    <source>
        <dbReference type="Google" id="ProtNLM"/>
    </source>
</evidence>
<evidence type="ECO:0000313" key="2">
    <source>
        <dbReference type="EMBL" id="PCH33945.1"/>
    </source>
</evidence>
<dbReference type="AlphaFoldDB" id="A0A2H3IWY2"/>
<organism evidence="2 3">
    <name type="scientific">Wolfiporia cocos (strain MD-104)</name>
    <name type="common">Brown rot fungus</name>
    <dbReference type="NCBI Taxonomy" id="742152"/>
    <lineage>
        <taxon>Eukaryota</taxon>
        <taxon>Fungi</taxon>
        <taxon>Dikarya</taxon>
        <taxon>Basidiomycota</taxon>
        <taxon>Agaricomycotina</taxon>
        <taxon>Agaricomycetes</taxon>
        <taxon>Polyporales</taxon>
        <taxon>Phaeolaceae</taxon>
        <taxon>Wolfiporia</taxon>
    </lineage>
</organism>
<gene>
    <name evidence="2" type="ORF">WOLCODRAFT_22353</name>
</gene>
<evidence type="ECO:0000313" key="3">
    <source>
        <dbReference type="Proteomes" id="UP000218811"/>
    </source>
</evidence>
<protein>
    <recommendedName>
        <fullName evidence="4">Secreted protein</fullName>
    </recommendedName>
</protein>
<feature type="signal peptide" evidence="1">
    <location>
        <begin position="1"/>
        <end position="23"/>
    </location>
</feature>
<reference evidence="2 3" key="1">
    <citation type="journal article" date="2012" name="Science">
        <title>The Paleozoic origin of enzymatic lignin decomposition reconstructed from 31 fungal genomes.</title>
        <authorList>
            <person name="Floudas D."/>
            <person name="Binder M."/>
            <person name="Riley R."/>
            <person name="Barry K."/>
            <person name="Blanchette R.A."/>
            <person name="Henrissat B."/>
            <person name="Martinez A.T."/>
            <person name="Otillar R."/>
            <person name="Spatafora J.W."/>
            <person name="Yadav J.S."/>
            <person name="Aerts A."/>
            <person name="Benoit I."/>
            <person name="Boyd A."/>
            <person name="Carlson A."/>
            <person name="Copeland A."/>
            <person name="Coutinho P.M."/>
            <person name="de Vries R.P."/>
            <person name="Ferreira P."/>
            <person name="Findley K."/>
            <person name="Foster B."/>
            <person name="Gaskell J."/>
            <person name="Glotzer D."/>
            <person name="Gorecki P."/>
            <person name="Heitman J."/>
            <person name="Hesse C."/>
            <person name="Hori C."/>
            <person name="Igarashi K."/>
            <person name="Jurgens J.A."/>
            <person name="Kallen N."/>
            <person name="Kersten P."/>
            <person name="Kohler A."/>
            <person name="Kuees U."/>
            <person name="Kumar T.K.A."/>
            <person name="Kuo A."/>
            <person name="LaButti K."/>
            <person name="Larrondo L.F."/>
            <person name="Lindquist E."/>
            <person name="Ling A."/>
            <person name="Lombard V."/>
            <person name="Lucas S."/>
            <person name="Lundell T."/>
            <person name="Martin R."/>
            <person name="McLaughlin D.J."/>
            <person name="Morgenstern I."/>
            <person name="Morin E."/>
            <person name="Murat C."/>
            <person name="Nagy L.G."/>
            <person name="Nolan M."/>
            <person name="Ohm R.A."/>
            <person name="Patyshakuliyeva A."/>
            <person name="Rokas A."/>
            <person name="Ruiz-Duenas F.J."/>
            <person name="Sabat G."/>
            <person name="Salamov A."/>
            <person name="Samejima M."/>
            <person name="Schmutz J."/>
            <person name="Slot J.C."/>
            <person name="St John F."/>
            <person name="Stenlid J."/>
            <person name="Sun H."/>
            <person name="Sun S."/>
            <person name="Syed K."/>
            <person name="Tsang A."/>
            <person name="Wiebenga A."/>
            <person name="Young D."/>
            <person name="Pisabarro A."/>
            <person name="Eastwood D.C."/>
            <person name="Martin F."/>
            <person name="Cullen D."/>
            <person name="Grigoriev I.V."/>
            <person name="Hibbett D.S."/>
        </authorList>
    </citation>
    <scope>NUCLEOTIDE SEQUENCE [LARGE SCALE GENOMIC DNA]</scope>
    <source>
        <strain evidence="2 3">MD-104</strain>
    </source>
</reference>
<proteinExistence type="predicted"/>